<dbReference type="Gene3D" id="2.60.40.420">
    <property type="entry name" value="Cupredoxins - blue copper proteins"/>
    <property type="match status" value="3"/>
</dbReference>
<feature type="domain" description="Plastocyanin-like" evidence="3">
    <location>
        <begin position="242"/>
        <end position="321"/>
    </location>
</feature>
<evidence type="ECO:0000313" key="7">
    <source>
        <dbReference type="Proteomes" id="UP000295132"/>
    </source>
</evidence>
<dbReference type="InterPro" id="IPR045087">
    <property type="entry name" value="Cu-oxidase_fam"/>
</dbReference>
<feature type="compositionally biased region" description="Basic residues" evidence="2">
    <location>
        <begin position="567"/>
        <end position="579"/>
    </location>
</feature>
<dbReference type="InterPro" id="IPR008972">
    <property type="entry name" value="Cupredoxin"/>
</dbReference>
<protein>
    <submittedName>
        <fullName evidence="6">Multicopper oxidase family protein</fullName>
    </submittedName>
</protein>
<dbReference type="RefSeq" id="WP_133336623.1">
    <property type="nucleotide sequence ID" value="NZ_SMYO01000008.1"/>
</dbReference>
<dbReference type="Pfam" id="PF07732">
    <property type="entry name" value="Cu-oxidase_3"/>
    <property type="match status" value="1"/>
</dbReference>
<dbReference type="GO" id="GO:0016491">
    <property type="term" value="F:oxidoreductase activity"/>
    <property type="evidence" value="ECO:0007669"/>
    <property type="project" value="InterPro"/>
</dbReference>
<dbReference type="Pfam" id="PF00394">
    <property type="entry name" value="Cu-oxidase"/>
    <property type="match status" value="1"/>
</dbReference>
<dbReference type="Proteomes" id="UP000295132">
    <property type="component" value="Unassembled WGS sequence"/>
</dbReference>
<dbReference type="InterPro" id="IPR011707">
    <property type="entry name" value="Cu-oxidase-like_N"/>
</dbReference>
<dbReference type="PANTHER" id="PTHR48267">
    <property type="entry name" value="CUPREDOXIN SUPERFAMILY PROTEIN"/>
    <property type="match status" value="1"/>
</dbReference>
<evidence type="ECO:0000259" key="4">
    <source>
        <dbReference type="Pfam" id="PF07731"/>
    </source>
</evidence>
<feature type="region of interest" description="Disordered" evidence="2">
    <location>
        <begin position="204"/>
        <end position="227"/>
    </location>
</feature>
<dbReference type="CDD" id="cd13891">
    <property type="entry name" value="CuRO_3_CotA_like"/>
    <property type="match status" value="1"/>
</dbReference>
<dbReference type="Pfam" id="PF07731">
    <property type="entry name" value="Cu-oxidase_2"/>
    <property type="match status" value="1"/>
</dbReference>
<sequence>MSLKKFVDALPLPPILEPKDRCDDIPFYEVIMKQVKQKLHRDLPPTTVWGYNGMYPGPTFEVRRNEPILVKWKNKLPFEHLLPVDRTLHGAEPDKPSVRTVVHLHEGRVRPENDGYPEAWFTRDFENVGPKFAHEVYFYPNCQRPATLWYHDHALGITRLNVYAGLAGFYILRDDEEDELDLPRGKFEIPLVIQDRSFYPDGELFYPTQPGHEPPPAPQPPPPIDPTVPNPSVVPEFFGNTILVNGKVWPFLEVEPRKYRFRILNGSNARLYRIRLSSGQDFVQIGTEGGLLENPVTVAEIILAPAERVDVIIDFSNHNGQSIILTNDAPAPFPGGDPPSPNLTQIMEFRVVKQRHTLSDSSKIPAKLSCLERLDSADAVTVRKNVLVETTDEFGRLKLLLNNLDWDQLPLTETPYNGTIEIWELYNTTPDTHPIHLHLVTFQILNRAVFTGDPNGTDLVVGPPQPPDPNEMGWKDTVRANPGEVTRIIARFGPFTGIYPWHCHILEHEDHDMMRPYEVLQNHNFNPCVPIPGVCPDDSFTQCCHEDHEHCGCKEDHDQDESSSNDHHHHHPHHRHPKK</sequence>
<dbReference type="FunFam" id="2.60.40.420:FF:000087">
    <property type="entry name" value="Spore coat protein A"/>
    <property type="match status" value="1"/>
</dbReference>
<comment type="caution">
    <text evidence="6">The sequence shown here is derived from an EMBL/GenBank/DDBJ whole genome shotgun (WGS) entry which is preliminary data.</text>
</comment>
<evidence type="ECO:0000313" key="6">
    <source>
        <dbReference type="EMBL" id="TDK59867.1"/>
    </source>
</evidence>
<dbReference type="CDD" id="cd13844">
    <property type="entry name" value="CuRO_1_BOD_CotA_like"/>
    <property type="match status" value="1"/>
</dbReference>
<feature type="region of interest" description="Disordered" evidence="2">
    <location>
        <begin position="554"/>
        <end position="579"/>
    </location>
</feature>
<name>A0A4R5VNL8_9BACI</name>
<organism evidence="6 7">
    <name type="scientific">Bacillus salipaludis</name>
    <dbReference type="NCBI Taxonomy" id="2547811"/>
    <lineage>
        <taxon>Bacteria</taxon>
        <taxon>Bacillati</taxon>
        <taxon>Bacillota</taxon>
        <taxon>Bacilli</taxon>
        <taxon>Bacillales</taxon>
        <taxon>Bacillaceae</taxon>
        <taxon>Bacillus</taxon>
    </lineage>
</organism>
<dbReference type="InterPro" id="IPR011706">
    <property type="entry name" value="Cu-oxidase_C"/>
</dbReference>
<feature type="compositionally biased region" description="Pro residues" evidence="2">
    <location>
        <begin position="212"/>
        <end position="227"/>
    </location>
</feature>
<feature type="domain" description="Plastocyanin-like" evidence="4">
    <location>
        <begin position="395"/>
        <end position="520"/>
    </location>
</feature>
<evidence type="ECO:0000259" key="5">
    <source>
        <dbReference type="Pfam" id="PF07732"/>
    </source>
</evidence>
<proteinExistence type="inferred from homology"/>
<dbReference type="PANTHER" id="PTHR48267:SF1">
    <property type="entry name" value="BILIRUBIN OXIDASE"/>
    <property type="match status" value="1"/>
</dbReference>
<feature type="domain" description="Plastocyanin-like" evidence="5">
    <location>
        <begin position="44"/>
        <end position="82"/>
    </location>
</feature>
<gene>
    <name evidence="6" type="ORF">E2K98_18280</name>
</gene>
<dbReference type="InterPro" id="IPR001117">
    <property type="entry name" value="Cu-oxidase_2nd"/>
</dbReference>
<reference evidence="6 7" key="1">
    <citation type="submission" date="2019-03" db="EMBL/GenBank/DDBJ databases">
        <title>Bacillus niacini sp. nov. a Nicotinate-Metabolizing Mesophile Isolated from Soil.</title>
        <authorList>
            <person name="Zhang G."/>
        </authorList>
    </citation>
    <scope>NUCLEOTIDE SEQUENCE [LARGE SCALE GENOMIC DNA]</scope>
    <source>
        <strain evidence="6 7">WN066</strain>
    </source>
</reference>
<dbReference type="GO" id="GO:0005507">
    <property type="term" value="F:copper ion binding"/>
    <property type="evidence" value="ECO:0007669"/>
    <property type="project" value="InterPro"/>
</dbReference>
<evidence type="ECO:0000256" key="2">
    <source>
        <dbReference type="SAM" id="MobiDB-lite"/>
    </source>
</evidence>
<dbReference type="CDD" id="cd13868">
    <property type="entry name" value="CuRO_2_CotA_like"/>
    <property type="match status" value="1"/>
</dbReference>
<accession>A0A4R5VNL8</accession>
<dbReference type="SUPFAM" id="SSF49503">
    <property type="entry name" value="Cupredoxins"/>
    <property type="match status" value="3"/>
</dbReference>
<comment type="similarity">
    <text evidence="1">Belongs to the multicopper oxidase family.</text>
</comment>
<evidence type="ECO:0000259" key="3">
    <source>
        <dbReference type="Pfam" id="PF00394"/>
    </source>
</evidence>
<dbReference type="EMBL" id="SMYO01000008">
    <property type="protein sequence ID" value="TDK59867.1"/>
    <property type="molecule type" value="Genomic_DNA"/>
</dbReference>
<dbReference type="AlphaFoldDB" id="A0A4R5VNL8"/>
<evidence type="ECO:0000256" key="1">
    <source>
        <dbReference type="ARBA" id="ARBA00010609"/>
    </source>
</evidence>